<evidence type="ECO:0000313" key="2">
    <source>
        <dbReference type="Proteomes" id="UP000676336"/>
    </source>
</evidence>
<dbReference type="Proteomes" id="UP000676336">
    <property type="component" value="Unassembled WGS sequence"/>
</dbReference>
<sequence length="185" mass="21630">MFMSQYIDQINQAIYSQSNITSMPDYQKMTKEKFLSVVELMGKISVSKERLDQLSDASLAVWDILLHEIEFSQIFTREMNKSGIQMNEDGIENNDRSLNFFLSISDKIAKTTVKTVEQLNKLLEVVHYENISFEQANEIVVKFNYLDWPDEIKKIVSSRFVIDNKSDRSAREIIDQMINQQNKKN</sequence>
<accession>A0A8S2Q0M2</accession>
<comment type="caution">
    <text evidence="1">The sequence shown here is derived from an EMBL/GenBank/DDBJ whole genome shotgun (WGS) entry which is preliminary data.</text>
</comment>
<dbReference type="EMBL" id="CAJOBI010007116">
    <property type="protein sequence ID" value="CAF4077789.1"/>
    <property type="molecule type" value="Genomic_DNA"/>
</dbReference>
<protein>
    <submittedName>
        <fullName evidence="1">Uncharacterized protein</fullName>
    </submittedName>
</protein>
<reference evidence="1" key="1">
    <citation type="submission" date="2021-02" db="EMBL/GenBank/DDBJ databases">
        <authorList>
            <person name="Nowell W R."/>
        </authorList>
    </citation>
    <scope>NUCLEOTIDE SEQUENCE</scope>
</reference>
<name>A0A8S2Q0M2_9BILA</name>
<dbReference type="AlphaFoldDB" id="A0A8S2Q0M2"/>
<proteinExistence type="predicted"/>
<evidence type="ECO:0000313" key="1">
    <source>
        <dbReference type="EMBL" id="CAF4077789.1"/>
    </source>
</evidence>
<organism evidence="1 2">
    <name type="scientific">Rotaria magnacalcarata</name>
    <dbReference type="NCBI Taxonomy" id="392030"/>
    <lineage>
        <taxon>Eukaryota</taxon>
        <taxon>Metazoa</taxon>
        <taxon>Spiralia</taxon>
        <taxon>Gnathifera</taxon>
        <taxon>Rotifera</taxon>
        <taxon>Eurotatoria</taxon>
        <taxon>Bdelloidea</taxon>
        <taxon>Philodinida</taxon>
        <taxon>Philodinidae</taxon>
        <taxon>Rotaria</taxon>
    </lineage>
</organism>
<gene>
    <name evidence="1" type="ORF">SMN809_LOCUS16126</name>
</gene>